<feature type="active site" description="Tele-phosphohistidine intermediate" evidence="6">
    <location>
        <position position="13"/>
    </location>
</feature>
<dbReference type="EMBL" id="FOEP01000001">
    <property type="protein sequence ID" value="SEP62810.1"/>
    <property type="molecule type" value="Genomic_DNA"/>
</dbReference>
<gene>
    <name evidence="9" type="ORF">SAMN04488092_101416</name>
</gene>
<keyword evidence="4" id="KW-0324">Glycolysis</keyword>
<evidence type="ECO:0000256" key="7">
    <source>
        <dbReference type="PIRSR" id="PIRSR613078-2"/>
    </source>
</evidence>
<evidence type="ECO:0000256" key="3">
    <source>
        <dbReference type="ARBA" id="ARBA00022432"/>
    </source>
</evidence>
<evidence type="ECO:0000256" key="5">
    <source>
        <dbReference type="ARBA" id="ARBA00023235"/>
    </source>
</evidence>
<dbReference type="AlphaFoldDB" id="A0A1H8ZEF3"/>
<accession>A0A1H8ZEF3</accession>
<name>A0A1H8ZEF3_9RHOB</name>
<reference evidence="9 10" key="1">
    <citation type="submission" date="2016-10" db="EMBL/GenBank/DDBJ databases">
        <authorList>
            <person name="de Groot N.N."/>
        </authorList>
    </citation>
    <scope>NUCLEOTIDE SEQUENCE [LARGE SCALE GENOMIC DNA]</scope>
    <source>
        <strain evidence="9 10">DSM 22007</strain>
    </source>
</reference>
<sequence length="235" mass="25886">MAEPLNLAALIRHGEYHQRAGAPSALQPFPLTTEGIEQARACGDDIAARLERYEVTLNPTLHCSPQLRAWQTAFEIAGKLRAHGHQVAEIRETPSLSERSVGSAANLTVEEIEAVLETDPRYAPAPPGWKSDSHYCLPLHGAESLMDAGARVARYLRDVIEPCQPSAPGVLTLFVGHGASFRHGAHHLNVLPYAQIASHSMHHAQPLLLCYNARVSWQHFDGAWKKRPIKEEPLD</sequence>
<keyword evidence="5" id="KW-0413">Isomerase</keyword>
<evidence type="ECO:0000256" key="1">
    <source>
        <dbReference type="ARBA" id="ARBA00006717"/>
    </source>
</evidence>
<organism evidence="9 10">
    <name type="scientific">Thalassovita taeanensis</name>
    <dbReference type="NCBI Taxonomy" id="657014"/>
    <lineage>
        <taxon>Bacteria</taxon>
        <taxon>Pseudomonadati</taxon>
        <taxon>Pseudomonadota</taxon>
        <taxon>Alphaproteobacteria</taxon>
        <taxon>Rhodobacterales</taxon>
        <taxon>Roseobacteraceae</taxon>
        <taxon>Thalassovita</taxon>
    </lineage>
</organism>
<dbReference type="InterPro" id="IPR005952">
    <property type="entry name" value="Phosphogly_mut1"/>
</dbReference>
<dbReference type="STRING" id="657014.SAMN04488092_101416"/>
<dbReference type="Proteomes" id="UP000198634">
    <property type="component" value="Unassembled WGS sequence"/>
</dbReference>
<dbReference type="OrthoDB" id="9781415at2"/>
<dbReference type="EC" id="5.4.2.11" evidence="2"/>
<dbReference type="GO" id="GO:0006094">
    <property type="term" value="P:gluconeogenesis"/>
    <property type="evidence" value="ECO:0007669"/>
    <property type="project" value="UniProtKB-KW"/>
</dbReference>
<evidence type="ECO:0000313" key="9">
    <source>
        <dbReference type="EMBL" id="SEP62810.1"/>
    </source>
</evidence>
<comment type="similarity">
    <text evidence="1">Belongs to the phosphoglycerate mutase family. BPG-dependent PGAM subfamily.</text>
</comment>
<proteinExistence type="inferred from homology"/>
<dbReference type="CDD" id="cd07067">
    <property type="entry name" value="HP_PGM_like"/>
    <property type="match status" value="1"/>
</dbReference>
<dbReference type="Gene3D" id="3.40.50.1240">
    <property type="entry name" value="Phosphoglycerate mutase-like"/>
    <property type="match status" value="1"/>
</dbReference>
<keyword evidence="10" id="KW-1185">Reference proteome</keyword>
<evidence type="ECO:0000256" key="6">
    <source>
        <dbReference type="PIRSR" id="PIRSR613078-1"/>
    </source>
</evidence>
<feature type="binding site" evidence="7">
    <location>
        <position position="68"/>
    </location>
    <ligand>
        <name>substrate</name>
    </ligand>
</feature>
<dbReference type="SUPFAM" id="SSF53254">
    <property type="entry name" value="Phosphoglycerate mutase-like"/>
    <property type="match status" value="1"/>
</dbReference>
<dbReference type="PANTHER" id="PTHR11931">
    <property type="entry name" value="PHOSPHOGLYCERATE MUTASE"/>
    <property type="match status" value="1"/>
</dbReference>
<dbReference type="Pfam" id="PF00300">
    <property type="entry name" value="His_Phos_1"/>
    <property type="match status" value="1"/>
</dbReference>
<dbReference type="InterPro" id="IPR013078">
    <property type="entry name" value="His_Pase_superF_clade-1"/>
</dbReference>
<dbReference type="InterPro" id="IPR029033">
    <property type="entry name" value="His_PPase_superfam"/>
</dbReference>
<dbReference type="GO" id="GO:0004619">
    <property type="term" value="F:phosphoglycerate mutase activity"/>
    <property type="evidence" value="ECO:0007669"/>
    <property type="project" value="UniProtKB-EC"/>
</dbReference>
<feature type="active site" description="Proton donor/acceptor" evidence="6">
    <location>
        <position position="98"/>
    </location>
</feature>
<dbReference type="GO" id="GO:0006096">
    <property type="term" value="P:glycolytic process"/>
    <property type="evidence" value="ECO:0007669"/>
    <property type="project" value="UniProtKB-KW"/>
</dbReference>
<evidence type="ECO:0000313" key="10">
    <source>
        <dbReference type="Proteomes" id="UP000198634"/>
    </source>
</evidence>
<dbReference type="SMART" id="SM00855">
    <property type="entry name" value="PGAM"/>
    <property type="match status" value="1"/>
</dbReference>
<dbReference type="RefSeq" id="WP_090267652.1">
    <property type="nucleotide sequence ID" value="NZ_FOEP01000001.1"/>
</dbReference>
<feature type="site" description="Transition state stabilizer" evidence="8">
    <location>
        <position position="177"/>
    </location>
</feature>
<evidence type="ECO:0000256" key="2">
    <source>
        <dbReference type="ARBA" id="ARBA00012028"/>
    </source>
</evidence>
<evidence type="ECO:0000256" key="4">
    <source>
        <dbReference type="ARBA" id="ARBA00023152"/>
    </source>
</evidence>
<evidence type="ECO:0000256" key="8">
    <source>
        <dbReference type="PIRSR" id="PIRSR613078-3"/>
    </source>
</evidence>
<protein>
    <recommendedName>
        <fullName evidence="2">phosphoglycerate mutase (2,3-diphosphoglycerate-dependent)</fullName>
        <ecNumber evidence="2">5.4.2.11</ecNumber>
    </recommendedName>
</protein>
<keyword evidence="3" id="KW-0312">Gluconeogenesis</keyword>